<proteinExistence type="predicted"/>
<keyword evidence="2" id="KW-1185">Reference proteome</keyword>
<evidence type="ECO:0000313" key="2">
    <source>
        <dbReference type="Proteomes" id="UP001060215"/>
    </source>
</evidence>
<dbReference type="EMBL" id="CM045765">
    <property type="protein sequence ID" value="KAI8001164.1"/>
    <property type="molecule type" value="Genomic_DNA"/>
</dbReference>
<protein>
    <submittedName>
        <fullName evidence="1">Uncharacterized protein</fullName>
    </submittedName>
</protein>
<gene>
    <name evidence="1" type="ORF">LOK49_LG09G00203</name>
</gene>
<dbReference type="Proteomes" id="UP001060215">
    <property type="component" value="Chromosome 8"/>
</dbReference>
<comment type="caution">
    <text evidence="1">The sequence shown here is derived from an EMBL/GenBank/DDBJ whole genome shotgun (WGS) entry which is preliminary data.</text>
</comment>
<organism evidence="1 2">
    <name type="scientific">Camellia lanceoleosa</name>
    <dbReference type="NCBI Taxonomy" id="1840588"/>
    <lineage>
        <taxon>Eukaryota</taxon>
        <taxon>Viridiplantae</taxon>
        <taxon>Streptophyta</taxon>
        <taxon>Embryophyta</taxon>
        <taxon>Tracheophyta</taxon>
        <taxon>Spermatophyta</taxon>
        <taxon>Magnoliopsida</taxon>
        <taxon>eudicotyledons</taxon>
        <taxon>Gunneridae</taxon>
        <taxon>Pentapetalae</taxon>
        <taxon>asterids</taxon>
        <taxon>Ericales</taxon>
        <taxon>Theaceae</taxon>
        <taxon>Camellia</taxon>
    </lineage>
</organism>
<evidence type="ECO:0000313" key="1">
    <source>
        <dbReference type="EMBL" id="KAI8001164.1"/>
    </source>
</evidence>
<name>A0ACC0GKT3_9ERIC</name>
<sequence length="125" mass="14005">MRRIRQRFKAIQQLHLMKPNYNTCNNIAEIVGKEQQCHLVLVWREASQCTDLLAKEAISSSINQVANIEKTAPLNSTVAGWDALGNETMRRGVSLVVFVSLRFFGSGHPMSKKIPNSELNTSFSS</sequence>
<accession>A0ACC0GKT3</accession>
<reference evidence="1 2" key="1">
    <citation type="journal article" date="2022" name="Plant J.">
        <title>Chromosome-level genome of Camellia lanceoleosa provides a valuable resource for understanding genome evolution and self-incompatibility.</title>
        <authorList>
            <person name="Gong W."/>
            <person name="Xiao S."/>
            <person name="Wang L."/>
            <person name="Liao Z."/>
            <person name="Chang Y."/>
            <person name="Mo W."/>
            <person name="Hu G."/>
            <person name="Li W."/>
            <person name="Zhao G."/>
            <person name="Zhu H."/>
            <person name="Hu X."/>
            <person name="Ji K."/>
            <person name="Xiang X."/>
            <person name="Song Q."/>
            <person name="Yuan D."/>
            <person name="Jin S."/>
            <person name="Zhang L."/>
        </authorList>
    </citation>
    <scope>NUCLEOTIDE SEQUENCE [LARGE SCALE GENOMIC DNA]</scope>
    <source>
        <strain evidence="1">SQ_2022a</strain>
    </source>
</reference>